<gene>
    <name evidence="2" type="ORF">UFOPK3401_00404</name>
</gene>
<proteinExistence type="predicted"/>
<organism evidence="2">
    <name type="scientific">freshwater metagenome</name>
    <dbReference type="NCBI Taxonomy" id="449393"/>
    <lineage>
        <taxon>unclassified sequences</taxon>
        <taxon>metagenomes</taxon>
        <taxon>ecological metagenomes</taxon>
    </lineage>
</organism>
<accession>A0A6J7CZ29</accession>
<dbReference type="PIRSF" id="PIRSF017349">
    <property type="entry name" value="UCP017349"/>
    <property type="match status" value="1"/>
</dbReference>
<name>A0A6J7CZ29_9ZZZZ</name>
<dbReference type="Pfam" id="PF11349">
    <property type="entry name" value="DUF3151"/>
    <property type="match status" value="1"/>
</dbReference>
<reference evidence="2" key="1">
    <citation type="submission" date="2020-05" db="EMBL/GenBank/DDBJ databases">
        <authorList>
            <person name="Chiriac C."/>
            <person name="Salcher M."/>
            <person name="Ghai R."/>
            <person name="Kavagutti S V."/>
        </authorList>
    </citation>
    <scope>NUCLEOTIDE SEQUENCE</scope>
</reference>
<evidence type="ECO:0000256" key="1">
    <source>
        <dbReference type="SAM" id="MobiDB-lite"/>
    </source>
</evidence>
<evidence type="ECO:0000313" key="2">
    <source>
        <dbReference type="EMBL" id="CAB4863857.1"/>
    </source>
</evidence>
<dbReference type="InterPro" id="IPR014487">
    <property type="entry name" value="DUF3151"/>
</dbReference>
<feature type="region of interest" description="Disordered" evidence="1">
    <location>
        <begin position="1"/>
        <end position="28"/>
    </location>
</feature>
<feature type="compositionally biased region" description="Low complexity" evidence="1">
    <location>
        <begin position="1"/>
        <end position="15"/>
    </location>
</feature>
<dbReference type="AlphaFoldDB" id="A0A6J7CZ29"/>
<protein>
    <submittedName>
        <fullName evidence="2">Unannotated protein</fullName>
    </submittedName>
</protein>
<sequence length="136" mass="14867">MTNLLGEPPETLLPSEPEPRVELESGTDPRVVAAAHPSSALPWAVLAEKALGDNDPVLSYAFARTGYHRSLDLLRRNGWKGHGPVPWSHEPNHGFLRSLAALARAAHAIGEEEEYVRCRNFLIETSPEAAEVLAID</sequence>
<dbReference type="EMBL" id="CAFBLM010000011">
    <property type="protein sequence ID" value="CAB4863857.1"/>
    <property type="molecule type" value="Genomic_DNA"/>
</dbReference>